<name>A0A250INT2_9BACT</name>
<reference evidence="2 3" key="1">
    <citation type="submission" date="2017-06" db="EMBL/GenBank/DDBJ databases">
        <authorList>
            <person name="Kim H.J."/>
            <person name="Triplett B.A."/>
        </authorList>
    </citation>
    <scope>NUCLEOTIDE SEQUENCE [LARGE SCALE GENOMIC DNA]</scope>
    <source>
        <strain evidence="2 3">DSM 14713</strain>
    </source>
</reference>
<protein>
    <submittedName>
        <fullName evidence="2">Uncharacterized protein</fullName>
    </submittedName>
</protein>
<evidence type="ECO:0000256" key="1">
    <source>
        <dbReference type="SAM" id="MobiDB-lite"/>
    </source>
</evidence>
<proteinExistence type="predicted"/>
<gene>
    <name evidence="2" type="ORF">MEBOL_006904</name>
</gene>
<evidence type="ECO:0000313" key="2">
    <source>
        <dbReference type="EMBL" id="ATB33409.1"/>
    </source>
</evidence>
<dbReference type="KEGG" id="mbd:MEBOL_006904"/>
<accession>A0A250INT2</accession>
<keyword evidence="3" id="KW-1185">Reference proteome</keyword>
<dbReference type="AlphaFoldDB" id="A0A250INT2"/>
<sequence length="116" mass="12543">MYVHVLLCLLLAIQQPSVVVRSAAWQQCRSVTSTQSNGLGSMVEEEKLPGLGSSSRLRMSAMRGWSGGHGSSPTSRRVLVSAPAPDLSGQDIARSHWRKVLLPVRSPLDDDPLKPV</sequence>
<dbReference type="EMBL" id="CP022163">
    <property type="protein sequence ID" value="ATB33409.1"/>
    <property type="molecule type" value="Genomic_DNA"/>
</dbReference>
<dbReference type="Proteomes" id="UP000217289">
    <property type="component" value="Chromosome"/>
</dbReference>
<organism evidence="2 3">
    <name type="scientific">Melittangium boletus DSM 14713</name>
    <dbReference type="NCBI Taxonomy" id="1294270"/>
    <lineage>
        <taxon>Bacteria</taxon>
        <taxon>Pseudomonadati</taxon>
        <taxon>Myxococcota</taxon>
        <taxon>Myxococcia</taxon>
        <taxon>Myxococcales</taxon>
        <taxon>Cystobacterineae</taxon>
        <taxon>Archangiaceae</taxon>
        <taxon>Melittangium</taxon>
    </lineage>
</organism>
<evidence type="ECO:0000313" key="3">
    <source>
        <dbReference type="Proteomes" id="UP000217289"/>
    </source>
</evidence>
<feature type="region of interest" description="Disordered" evidence="1">
    <location>
        <begin position="62"/>
        <end position="89"/>
    </location>
</feature>
<dbReference type="RefSeq" id="WP_095981455.1">
    <property type="nucleotide sequence ID" value="NZ_CP022163.1"/>
</dbReference>